<dbReference type="Pfam" id="PF05504">
    <property type="entry name" value="Spore_GerAC"/>
    <property type="match status" value="1"/>
</dbReference>
<keyword evidence="11" id="KW-1185">Reference proteome</keyword>
<sequence length="305" mass="34769">MKAVNIKESHNALDTMLTGFTNSGKNQTILLGRRLLQQKNDLMKLFDLYYRDPKQNATTRLVEIDGPVAEVFRYNPTDKPRLPIYIKQLIDTAARRSLTVLTNIQVLRRQMTEQGMTPSIAEIRKDKTQLKITGTALLTERGEYVMTLPVRESLLLLILQNHVSNEPSISIPLSGIGDAKDHNEVTINIKSVKRKMKTSRNSGTFQFDMNLRLIVDITSMNFYYDIQKHDAKLGDQIAKELQTQLMSLVQKCQSQKIDPFGFGIYARTYQYPAWKKVEDQWGAAFADAKVQISTHVKINAYGVTQ</sequence>
<reference evidence="10 11" key="1">
    <citation type="submission" date="2019-07" db="EMBL/GenBank/DDBJ databases">
        <authorList>
            <person name="Kim J."/>
        </authorList>
    </citation>
    <scope>NUCLEOTIDE SEQUENCE [LARGE SCALE GENOMIC DNA]</scope>
    <source>
        <strain evidence="10 11">JC52</strain>
    </source>
</reference>
<organism evidence="10 11">
    <name type="scientific">Paenibacillus cremeus</name>
    <dbReference type="NCBI Taxonomy" id="2163881"/>
    <lineage>
        <taxon>Bacteria</taxon>
        <taxon>Bacillati</taxon>
        <taxon>Bacillota</taxon>
        <taxon>Bacilli</taxon>
        <taxon>Bacillales</taxon>
        <taxon>Paenibacillaceae</taxon>
        <taxon>Paenibacillus</taxon>
    </lineage>
</organism>
<feature type="domain" description="Spore germination GerAC-like C-terminal" evidence="8">
    <location>
        <begin position="133"/>
        <end position="302"/>
    </location>
</feature>
<dbReference type="PANTHER" id="PTHR35789:SF1">
    <property type="entry name" value="SPORE GERMINATION PROTEIN B3"/>
    <property type="match status" value="1"/>
</dbReference>
<evidence type="ECO:0000256" key="4">
    <source>
        <dbReference type="ARBA" id="ARBA00022729"/>
    </source>
</evidence>
<accession>A0A559JSR5</accession>
<evidence type="ECO:0000256" key="1">
    <source>
        <dbReference type="ARBA" id="ARBA00004635"/>
    </source>
</evidence>
<dbReference type="EMBL" id="VNJI01000064">
    <property type="protein sequence ID" value="TVY02911.1"/>
    <property type="molecule type" value="Genomic_DNA"/>
</dbReference>
<dbReference type="Pfam" id="PF25198">
    <property type="entry name" value="Spore_GerAC_N"/>
    <property type="match status" value="1"/>
</dbReference>
<evidence type="ECO:0000256" key="5">
    <source>
        <dbReference type="ARBA" id="ARBA00023136"/>
    </source>
</evidence>
<evidence type="ECO:0000256" key="6">
    <source>
        <dbReference type="ARBA" id="ARBA00023139"/>
    </source>
</evidence>
<dbReference type="AlphaFoldDB" id="A0A559JSR5"/>
<keyword evidence="4" id="KW-0732">Signal</keyword>
<evidence type="ECO:0000256" key="7">
    <source>
        <dbReference type="ARBA" id="ARBA00023288"/>
    </source>
</evidence>
<comment type="similarity">
    <text evidence="2">Belongs to the GerABKC lipoprotein family.</text>
</comment>
<evidence type="ECO:0000256" key="2">
    <source>
        <dbReference type="ARBA" id="ARBA00007886"/>
    </source>
</evidence>
<dbReference type="GO" id="GO:0009847">
    <property type="term" value="P:spore germination"/>
    <property type="evidence" value="ECO:0007669"/>
    <property type="project" value="InterPro"/>
</dbReference>
<dbReference type="Gene3D" id="3.30.300.210">
    <property type="entry name" value="Nutrient germinant receptor protein C, domain 3"/>
    <property type="match status" value="1"/>
</dbReference>
<dbReference type="Proteomes" id="UP000317036">
    <property type="component" value="Unassembled WGS sequence"/>
</dbReference>
<dbReference type="GO" id="GO:0016020">
    <property type="term" value="C:membrane"/>
    <property type="evidence" value="ECO:0007669"/>
    <property type="project" value="UniProtKB-SubCell"/>
</dbReference>
<dbReference type="InterPro" id="IPR057336">
    <property type="entry name" value="GerAC_N"/>
</dbReference>
<comment type="caution">
    <text evidence="10">The sequence shown here is derived from an EMBL/GenBank/DDBJ whole genome shotgun (WGS) entry which is preliminary data.</text>
</comment>
<keyword evidence="7" id="KW-0449">Lipoprotein</keyword>
<keyword evidence="5" id="KW-0472">Membrane</keyword>
<evidence type="ECO:0000313" key="10">
    <source>
        <dbReference type="EMBL" id="TVY02911.1"/>
    </source>
</evidence>
<comment type="subcellular location">
    <subcellularLocation>
        <location evidence="1">Membrane</location>
        <topology evidence="1">Lipid-anchor</topology>
    </subcellularLocation>
</comment>
<dbReference type="PANTHER" id="PTHR35789">
    <property type="entry name" value="SPORE GERMINATION PROTEIN B3"/>
    <property type="match status" value="1"/>
</dbReference>
<dbReference type="RefSeq" id="WP_144854273.1">
    <property type="nucleotide sequence ID" value="NZ_VNJI01000064.1"/>
</dbReference>
<protein>
    <submittedName>
        <fullName evidence="10">Ger(X)C family spore germination protein</fullName>
    </submittedName>
</protein>
<gene>
    <name evidence="10" type="ORF">FPZ49_31475</name>
</gene>
<name>A0A559JSR5_9BACL</name>
<evidence type="ECO:0000259" key="9">
    <source>
        <dbReference type="Pfam" id="PF25198"/>
    </source>
</evidence>
<proteinExistence type="inferred from homology"/>
<evidence type="ECO:0000256" key="3">
    <source>
        <dbReference type="ARBA" id="ARBA00022544"/>
    </source>
</evidence>
<dbReference type="OrthoDB" id="2694406at2"/>
<evidence type="ECO:0000313" key="11">
    <source>
        <dbReference type="Proteomes" id="UP000317036"/>
    </source>
</evidence>
<evidence type="ECO:0000259" key="8">
    <source>
        <dbReference type="Pfam" id="PF05504"/>
    </source>
</evidence>
<dbReference type="InterPro" id="IPR046953">
    <property type="entry name" value="Spore_GerAC-like_C"/>
</dbReference>
<feature type="domain" description="Spore germination protein N-terminal" evidence="9">
    <location>
        <begin position="4"/>
        <end position="124"/>
    </location>
</feature>
<keyword evidence="6" id="KW-0564">Palmitate</keyword>
<dbReference type="InterPro" id="IPR038501">
    <property type="entry name" value="Spore_GerAC_C_sf"/>
</dbReference>
<keyword evidence="3" id="KW-0309">Germination</keyword>
<dbReference type="InterPro" id="IPR008844">
    <property type="entry name" value="Spore_GerAC-like"/>
</dbReference>